<accession>A0A2U1MW34</accession>
<gene>
    <name evidence="2" type="ORF">CTI12_AA336460</name>
</gene>
<name>A0A2U1MW34_ARTAN</name>
<dbReference type="PANTHER" id="PTHR48459">
    <property type="entry name" value="CUE DOMAIN-CONTAINING PROTEIN"/>
    <property type="match status" value="1"/>
</dbReference>
<dbReference type="Proteomes" id="UP000245207">
    <property type="component" value="Unassembled WGS sequence"/>
</dbReference>
<dbReference type="PANTHER" id="PTHR48459:SF1">
    <property type="entry name" value="CUE DOMAIN-CONTAINING PROTEIN"/>
    <property type="match status" value="1"/>
</dbReference>
<keyword evidence="1" id="KW-0175">Coiled coil</keyword>
<dbReference type="EMBL" id="PKPP01004231">
    <property type="protein sequence ID" value="PWA65414.1"/>
    <property type="molecule type" value="Genomic_DNA"/>
</dbReference>
<organism evidence="2 3">
    <name type="scientific">Artemisia annua</name>
    <name type="common">Sweet wormwood</name>
    <dbReference type="NCBI Taxonomy" id="35608"/>
    <lineage>
        <taxon>Eukaryota</taxon>
        <taxon>Viridiplantae</taxon>
        <taxon>Streptophyta</taxon>
        <taxon>Embryophyta</taxon>
        <taxon>Tracheophyta</taxon>
        <taxon>Spermatophyta</taxon>
        <taxon>Magnoliopsida</taxon>
        <taxon>eudicotyledons</taxon>
        <taxon>Gunneridae</taxon>
        <taxon>Pentapetalae</taxon>
        <taxon>asterids</taxon>
        <taxon>campanulids</taxon>
        <taxon>Asterales</taxon>
        <taxon>Asteraceae</taxon>
        <taxon>Asteroideae</taxon>
        <taxon>Anthemideae</taxon>
        <taxon>Artemisiinae</taxon>
        <taxon>Artemisia</taxon>
    </lineage>
</organism>
<dbReference type="AlphaFoldDB" id="A0A2U1MW34"/>
<feature type="coiled-coil region" evidence="1">
    <location>
        <begin position="22"/>
        <end position="49"/>
    </location>
</feature>
<proteinExistence type="predicted"/>
<reference evidence="2 3" key="1">
    <citation type="journal article" date="2018" name="Mol. Plant">
        <title>The genome of Artemisia annua provides insight into the evolution of Asteraceae family and artemisinin biosynthesis.</title>
        <authorList>
            <person name="Shen Q."/>
            <person name="Zhang L."/>
            <person name="Liao Z."/>
            <person name="Wang S."/>
            <person name="Yan T."/>
            <person name="Shi P."/>
            <person name="Liu M."/>
            <person name="Fu X."/>
            <person name="Pan Q."/>
            <person name="Wang Y."/>
            <person name="Lv Z."/>
            <person name="Lu X."/>
            <person name="Zhang F."/>
            <person name="Jiang W."/>
            <person name="Ma Y."/>
            <person name="Chen M."/>
            <person name="Hao X."/>
            <person name="Li L."/>
            <person name="Tang Y."/>
            <person name="Lv G."/>
            <person name="Zhou Y."/>
            <person name="Sun X."/>
            <person name="Brodelius P.E."/>
            <person name="Rose J.K.C."/>
            <person name="Tang K."/>
        </authorList>
    </citation>
    <scope>NUCLEOTIDE SEQUENCE [LARGE SCALE GENOMIC DNA]</scope>
    <source>
        <strain evidence="3">cv. Huhao1</strain>
        <tissue evidence="2">Leaf</tissue>
    </source>
</reference>
<evidence type="ECO:0000256" key="1">
    <source>
        <dbReference type="SAM" id="Coils"/>
    </source>
</evidence>
<keyword evidence="3" id="KW-1185">Reference proteome</keyword>
<sequence>MEIISAAEEEKLEKEKSVGEALVFQENQMKKVVEESKKLKLEAEEYSKVVDFRPLLCFYFSV</sequence>
<protein>
    <submittedName>
        <fullName evidence="2">Uncharacterized protein</fullName>
    </submittedName>
</protein>
<evidence type="ECO:0000313" key="2">
    <source>
        <dbReference type="EMBL" id="PWA65414.1"/>
    </source>
</evidence>
<evidence type="ECO:0000313" key="3">
    <source>
        <dbReference type="Proteomes" id="UP000245207"/>
    </source>
</evidence>
<comment type="caution">
    <text evidence="2">The sequence shown here is derived from an EMBL/GenBank/DDBJ whole genome shotgun (WGS) entry which is preliminary data.</text>
</comment>